<evidence type="ECO:0000313" key="5">
    <source>
        <dbReference type="EMBL" id="KGN64535.1"/>
    </source>
</evidence>
<dbReference type="Pfam" id="PF01535">
    <property type="entry name" value="PPR"/>
    <property type="match status" value="2"/>
</dbReference>
<evidence type="ECO:0000256" key="2">
    <source>
        <dbReference type="ARBA" id="ARBA00022737"/>
    </source>
</evidence>
<dbReference type="OMA" id="DSDCYFT"/>
<dbReference type="EMBL" id="CM002922">
    <property type="protein sequence ID" value="KGN64535.1"/>
    <property type="molecule type" value="Genomic_DNA"/>
</dbReference>
<dbReference type="InterPro" id="IPR002885">
    <property type="entry name" value="PPR_rpt"/>
</dbReference>
<feature type="repeat" description="PPR" evidence="4">
    <location>
        <begin position="253"/>
        <end position="287"/>
    </location>
</feature>
<feature type="repeat" description="PPR" evidence="4">
    <location>
        <begin position="288"/>
        <end position="322"/>
    </location>
</feature>
<evidence type="ECO:0000256" key="1">
    <source>
        <dbReference type="ARBA" id="ARBA00007626"/>
    </source>
</evidence>
<sequence>MALLYRLRSAFPSNSTYINYRLHYRSLSTILSPDSSNPLSAKQKSRAALSLLKTEENPERIIDICRAASLTPEFHLDRIAFSVAISKLSKFKHFDGIRRFLEELKSRPDLKNERFACHAIVLYGQANMLDHAIRTFKQIDELGVRHSVKTLNALLFACNLAKDYKELKRVYMEFPKIYGIEPDIDTYNRVIKAFSESGSSSSVSSIVAEMDRKDVKPNATTFANWLAGCYMEEKFEDVEKVLNLMEKYGVRRGVATYNARIRSLCKLKRSTEAKALFDGMLSRGMDPNSVTYCELIHGFCKEGNLDEAKSIFKRMINSGCQPDSECYFTLTYFLCRGGDYETAFKICLESMKKGWVPNFSTMKSLVDGLVSISKVEEAKQLIGQIKERFSKNVEKWSEIEAGLPQ</sequence>
<proteinExistence type="inferred from homology"/>
<dbReference type="GO" id="GO:0003729">
    <property type="term" value="F:mRNA binding"/>
    <property type="evidence" value="ECO:0000318"/>
    <property type="project" value="GO_Central"/>
</dbReference>
<keyword evidence="6" id="KW-1185">Reference proteome</keyword>
<feature type="repeat" description="PPR" evidence="4">
    <location>
        <begin position="183"/>
        <end position="217"/>
    </location>
</feature>
<feature type="repeat" description="PPR" evidence="4">
    <location>
        <begin position="323"/>
        <end position="357"/>
    </location>
</feature>
<dbReference type="STRING" id="3659.A0A0A0LRL9"/>
<dbReference type="OrthoDB" id="185373at2759"/>
<protein>
    <recommendedName>
        <fullName evidence="7">Pentacotripeptide-repeat region of PRORP domain-containing protein</fullName>
    </recommendedName>
</protein>
<dbReference type="KEGG" id="csv:101212082"/>
<keyword evidence="3" id="KW-0809">Transit peptide</keyword>
<dbReference type="PANTHER" id="PTHR47939:SF9">
    <property type="entry name" value="(WILD MALAYSIAN BANANA) HYPOTHETICAL PROTEIN"/>
    <property type="match status" value="1"/>
</dbReference>
<dbReference type="InterPro" id="IPR011990">
    <property type="entry name" value="TPR-like_helical_dom_sf"/>
</dbReference>
<reference evidence="5 6" key="2">
    <citation type="journal article" date="2009" name="PLoS ONE">
        <title>An integrated genetic and cytogenetic map of the cucumber genome.</title>
        <authorList>
            <person name="Ren Y."/>
            <person name="Zhang Z."/>
            <person name="Liu J."/>
            <person name="Staub J.E."/>
            <person name="Han Y."/>
            <person name="Cheng Z."/>
            <person name="Li X."/>
            <person name="Lu J."/>
            <person name="Miao H."/>
            <person name="Kang H."/>
            <person name="Xie B."/>
            <person name="Gu X."/>
            <person name="Wang X."/>
            <person name="Du Y."/>
            <person name="Jin W."/>
            <person name="Huang S."/>
        </authorList>
    </citation>
    <scope>NUCLEOTIDE SEQUENCE [LARGE SCALE GENOMIC DNA]</scope>
    <source>
        <strain evidence="6">cv. 9930</strain>
    </source>
</reference>
<comment type="similarity">
    <text evidence="1">Belongs to the PPR family. P subfamily.</text>
</comment>
<name>A0A0A0LRL9_CUCSA</name>
<dbReference type="Proteomes" id="UP000029981">
    <property type="component" value="Chromosome 1"/>
</dbReference>
<dbReference type="Gene3D" id="1.25.40.10">
    <property type="entry name" value="Tetratricopeptide repeat domain"/>
    <property type="match status" value="3"/>
</dbReference>
<dbReference type="SUPFAM" id="SSF48452">
    <property type="entry name" value="TPR-like"/>
    <property type="match status" value="1"/>
</dbReference>
<reference evidence="5 6" key="1">
    <citation type="journal article" date="2009" name="Nat. Genet.">
        <title>The genome of the cucumber, Cucumis sativus L.</title>
        <authorList>
            <person name="Huang S."/>
            <person name="Li R."/>
            <person name="Zhang Z."/>
            <person name="Li L."/>
            <person name="Gu X."/>
            <person name="Fan W."/>
            <person name="Lucas W.J."/>
            <person name="Wang X."/>
            <person name="Xie B."/>
            <person name="Ni P."/>
            <person name="Ren Y."/>
            <person name="Zhu H."/>
            <person name="Li J."/>
            <person name="Lin K."/>
            <person name="Jin W."/>
            <person name="Fei Z."/>
            <person name="Li G."/>
            <person name="Staub J."/>
            <person name="Kilian A."/>
            <person name="van der Vossen E.A."/>
            <person name="Wu Y."/>
            <person name="Guo J."/>
            <person name="He J."/>
            <person name="Jia Z."/>
            <person name="Ren Y."/>
            <person name="Tian G."/>
            <person name="Lu Y."/>
            <person name="Ruan J."/>
            <person name="Qian W."/>
            <person name="Wang M."/>
            <person name="Huang Q."/>
            <person name="Li B."/>
            <person name="Xuan Z."/>
            <person name="Cao J."/>
            <person name="Asan"/>
            <person name="Wu Z."/>
            <person name="Zhang J."/>
            <person name="Cai Q."/>
            <person name="Bai Y."/>
            <person name="Zhao B."/>
            <person name="Han Y."/>
            <person name="Li Y."/>
            <person name="Li X."/>
            <person name="Wang S."/>
            <person name="Shi Q."/>
            <person name="Liu S."/>
            <person name="Cho W.K."/>
            <person name="Kim J.Y."/>
            <person name="Xu Y."/>
            <person name="Heller-Uszynska K."/>
            <person name="Miao H."/>
            <person name="Cheng Z."/>
            <person name="Zhang S."/>
            <person name="Wu J."/>
            <person name="Yang Y."/>
            <person name="Kang H."/>
            <person name="Li M."/>
            <person name="Liang H."/>
            <person name="Ren X."/>
            <person name="Shi Z."/>
            <person name="Wen M."/>
            <person name="Jian M."/>
            <person name="Yang H."/>
            <person name="Zhang G."/>
            <person name="Yang Z."/>
            <person name="Chen R."/>
            <person name="Liu S."/>
            <person name="Li J."/>
            <person name="Ma L."/>
            <person name="Liu H."/>
            <person name="Zhou Y."/>
            <person name="Zhao J."/>
            <person name="Fang X."/>
            <person name="Li G."/>
            <person name="Fang L."/>
            <person name="Li Y."/>
            <person name="Liu D."/>
            <person name="Zheng H."/>
            <person name="Zhang Y."/>
            <person name="Qin N."/>
            <person name="Li Z."/>
            <person name="Yang G."/>
            <person name="Yang S."/>
            <person name="Bolund L."/>
            <person name="Kristiansen K."/>
            <person name="Zheng H."/>
            <person name="Li S."/>
            <person name="Zhang X."/>
            <person name="Yang H."/>
            <person name="Wang J."/>
            <person name="Sun R."/>
            <person name="Zhang B."/>
            <person name="Jiang S."/>
            <person name="Wang J."/>
            <person name="Du Y."/>
            <person name="Li S."/>
        </authorList>
    </citation>
    <scope>NUCLEOTIDE SEQUENCE [LARGE SCALE GENOMIC DNA]</scope>
    <source>
        <strain evidence="6">cv. 9930</strain>
    </source>
</reference>
<evidence type="ECO:0000313" key="6">
    <source>
        <dbReference type="Proteomes" id="UP000029981"/>
    </source>
</evidence>
<accession>A0A0A0LRL9</accession>
<dbReference type="Gramene" id="KGN64535">
    <property type="protein sequence ID" value="KGN64535"/>
    <property type="gene ID" value="Csa_1G063590"/>
</dbReference>
<dbReference type="Pfam" id="PF13812">
    <property type="entry name" value="PPR_3"/>
    <property type="match status" value="1"/>
</dbReference>
<dbReference type="NCBIfam" id="TIGR00756">
    <property type="entry name" value="PPR"/>
    <property type="match status" value="3"/>
</dbReference>
<dbReference type="PANTHER" id="PTHR47939">
    <property type="entry name" value="MEMBRANE-ASSOCIATED SALT-INDUCIBLE PROTEIN-LIKE"/>
    <property type="match status" value="1"/>
</dbReference>
<reference evidence="5 6" key="3">
    <citation type="journal article" date="2010" name="BMC Genomics">
        <title>Transcriptome sequencing and comparative analysis of cucumber flowers with different sex types.</title>
        <authorList>
            <person name="Guo S."/>
            <person name="Zheng Y."/>
            <person name="Joung J.G."/>
            <person name="Liu S."/>
            <person name="Zhang Z."/>
            <person name="Crasta O.R."/>
            <person name="Sobral B.W."/>
            <person name="Xu Y."/>
            <person name="Huang S."/>
            <person name="Fei Z."/>
        </authorList>
    </citation>
    <scope>NUCLEOTIDE SEQUENCE [LARGE SCALE GENOMIC DNA]</scope>
    <source>
        <strain evidence="6">cv. 9930</strain>
    </source>
</reference>
<evidence type="ECO:0000256" key="3">
    <source>
        <dbReference type="ARBA" id="ARBA00022946"/>
    </source>
</evidence>
<evidence type="ECO:0000256" key="4">
    <source>
        <dbReference type="PROSITE-ProRule" id="PRU00708"/>
    </source>
</evidence>
<dbReference type="FunFam" id="1.25.40.10:FF:002935">
    <property type="entry name" value="Pentatricopeptide repeat-containing protein At1g61870, mitochondrial"/>
    <property type="match status" value="1"/>
</dbReference>
<dbReference type="PROSITE" id="PS51375">
    <property type="entry name" value="PPR"/>
    <property type="match status" value="4"/>
</dbReference>
<reference evidence="5 6" key="4">
    <citation type="journal article" date="2011" name="BMC Genomics">
        <title>RNA-Seq improves annotation of protein-coding genes in the cucumber genome.</title>
        <authorList>
            <person name="Li Z."/>
            <person name="Zhang Z."/>
            <person name="Yan P."/>
            <person name="Huang S."/>
            <person name="Fei Z."/>
            <person name="Lin K."/>
        </authorList>
    </citation>
    <scope>NUCLEOTIDE SEQUENCE [LARGE SCALE GENOMIC DNA]</scope>
    <source>
        <strain evidence="6">cv. 9930</strain>
    </source>
</reference>
<dbReference type="AlphaFoldDB" id="A0A0A0LRL9"/>
<dbReference type="eggNOG" id="KOG4197">
    <property type="taxonomic scope" value="Eukaryota"/>
</dbReference>
<evidence type="ECO:0008006" key="7">
    <source>
        <dbReference type="Google" id="ProtNLM"/>
    </source>
</evidence>
<keyword evidence="2" id="KW-0677">Repeat</keyword>
<dbReference type="FunFam" id="1.25.40.10:FF:001070">
    <property type="entry name" value="Pentatricopeptide repeat-containing protein At1g11630, mitochondrial"/>
    <property type="match status" value="1"/>
</dbReference>
<gene>
    <name evidence="5" type="ORF">Csa_1G063590</name>
</gene>
<dbReference type="InterPro" id="IPR050667">
    <property type="entry name" value="PPR-containing_protein"/>
</dbReference>
<dbReference type="Pfam" id="PF13041">
    <property type="entry name" value="PPR_2"/>
    <property type="match status" value="1"/>
</dbReference>
<organism evidence="5 6">
    <name type="scientific">Cucumis sativus</name>
    <name type="common">Cucumber</name>
    <dbReference type="NCBI Taxonomy" id="3659"/>
    <lineage>
        <taxon>Eukaryota</taxon>
        <taxon>Viridiplantae</taxon>
        <taxon>Streptophyta</taxon>
        <taxon>Embryophyta</taxon>
        <taxon>Tracheophyta</taxon>
        <taxon>Spermatophyta</taxon>
        <taxon>Magnoliopsida</taxon>
        <taxon>eudicotyledons</taxon>
        <taxon>Gunneridae</taxon>
        <taxon>Pentapetalae</taxon>
        <taxon>rosids</taxon>
        <taxon>fabids</taxon>
        <taxon>Cucurbitales</taxon>
        <taxon>Cucurbitaceae</taxon>
        <taxon>Benincaseae</taxon>
        <taxon>Cucumis</taxon>
    </lineage>
</organism>